<evidence type="ECO:0000313" key="4">
    <source>
        <dbReference type="EMBL" id="GGN79218.1"/>
    </source>
</evidence>
<dbReference type="Gene3D" id="3.40.50.1980">
    <property type="entry name" value="Nitrogenase molybdenum iron protein domain"/>
    <property type="match status" value="2"/>
</dbReference>
<feature type="signal peptide" evidence="2">
    <location>
        <begin position="1"/>
        <end position="28"/>
    </location>
</feature>
<keyword evidence="5" id="KW-1185">Reference proteome</keyword>
<dbReference type="Pfam" id="PF01497">
    <property type="entry name" value="Peripla_BP_2"/>
    <property type="match status" value="1"/>
</dbReference>
<evidence type="ECO:0000313" key="5">
    <source>
        <dbReference type="Proteomes" id="UP000626982"/>
    </source>
</evidence>
<comment type="similarity">
    <text evidence="1">Belongs to the bacterial solute-binding protein 8 family.</text>
</comment>
<dbReference type="PANTHER" id="PTHR30535:SF33">
    <property type="entry name" value="PERIPLASMIC BINDING PROTEIN"/>
    <property type="match status" value="1"/>
</dbReference>
<protein>
    <submittedName>
        <fullName evidence="4">Iron(III) ABC transporter substrate-binding protein</fullName>
    </submittedName>
</protein>
<organism evidence="4 5">
    <name type="scientific">Agrococcus terreus</name>
    <dbReference type="NCBI Taxonomy" id="574649"/>
    <lineage>
        <taxon>Bacteria</taxon>
        <taxon>Bacillati</taxon>
        <taxon>Actinomycetota</taxon>
        <taxon>Actinomycetes</taxon>
        <taxon>Micrococcales</taxon>
        <taxon>Microbacteriaceae</taxon>
        <taxon>Agrococcus</taxon>
    </lineage>
</organism>
<feature type="domain" description="Fe/B12 periplasmic-binding" evidence="3">
    <location>
        <begin position="58"/>
        <end position="326"/>
    </location>
</feature>
<evidence type="ECO:0000256" key="1">
    <source>
        <dbReference type="ARBA" id="ARBA00008814"/>
    </source>
</evidence>
<comment type="caution">
    <text evidence="4">The sequence shown here is derived from an EMBL/GenBank/DDBJ whole genome shotgun (WGS) entry which is preliminary data.</text>
</comment>
<reference evidence="5" key="1">
    <citation type="journal article" date="2019" name="Int. J. Syst. Evol. Microbiol.">
        <title>The Global Catalogue of Microorganisms (GCM) 10K type strain sequencing project: providing services to taxonomists for standard genome sequencing and annotation.</title>
        <authorList>
            <consortium name="The Broad Institute Genomics Platform"/>
            <consortium name="The Broad Institute Genome Sequencing Center for Infectious Disease"/>
            <person name="Wu L."/>
            <person name="Ma J."/>
        </authorList>
    </citation>
    <scope>NUCLEOTIDE SEQUENCE [LARGE SCALE GENOMIC DNA]</scope>
    <source>
        <strain evidence="5">CGMCC 1.6960</strain>
    </source>
</reference>
<dbReference type="Proteomes" id="UP000626982">
    <property type="component" value="Unassembled WGS sequence"/>
</dbReference>
<dbReference type="RefSeq" id="WP_188715886.1">
    <property type="nucleotide sequence ID" value="NZ_BAABBD010000001.1"/>
</dbReference>
<dbReference type="PROSITE" id="PS50983">
    <property type="entry name" value="FE_B12_PBP"/>
    <property type="match status" value="1"/>
</dbReference>
<evidence type="ECO:0000256" key="2">
    <source>
        <dbReference type="SAM" id="SignalP"/>
    </source>
</evidence>
<gene>
    <name evidence="4" type="ORF">GCM10010968_05920</name>
</gene>
<keyword evidence="2" id="KW-0732">Signal</keyword>
<evidence type="ECO:0000259" key="3">
    <source>
        <dbReference type="PROSITE" id="PS50983"/>
    </source>
</evidence>
<sequence>MSRSAPAAALGAVAVAALALTGCGTVVAAEPTGSSAAAQITVTDDQGREVVIDGPVERAVVLNSYANEFVRAIGAGDTVVGVDRSSLNRLPYLEITDDEVIAEGLDQINYEAVAALEPDVVVLPRNAVWQEAAEQLEGFGIPVVVATAWDYAVFDDTVDLLGEVFGAEQEADGFQAFADEIQEVVAERVEGLDTVPVYWETAEPYLTVLPGSGFHAIIEAAGGENVFAEAGGGDVQQEITVDPAEVVTRDPAVIVHEYEPAATPTEASAFEATRDELTSRPGWSAIQAVEDDQVYVANGWATSAIAKSIGALYLATWLHPEAFEDVDPDAYLERWVTEFQGTDFAGVDGYISAPGDQG</sequence>
<dbReference type="SUPFAM" id="SSF53807">
    <property type="entry name" value="Helical backbone' metal receptor"/>
    <property type="match status" value="1"/>
</dbReference>
<dbReference type="EMBL" id="BMLM01000001">
    <property type="protein sequence ID" value="GGN79218.1"/>
    <property type="molecule type" value="Genomic_DNA"/>
</dbReference>
<dbReference type="InterPro" id="IPR050902">
    <property type="entry name" value="ABC_Transporter_SBP"/>
</dbReference>
<name>A0ABQ2KCC2_9MICO</name>
<dbReference type="PROSITE" id="PS51257">
    <property type="entry name" value="PROKAR_LIPOPROTEIN"/>
    <property type="match status" value="1"/>
</dbReference>
<feature type="chain" id="PRO_5046266468" evidence="2">
    <location>
        <begin position="29"/>
        <end position="358"/>
    </location>
</feature>
<accession>A0ABQ2KCC2</accession>
<dbReference type="InterPro" id="IPR002491">
    <property type="entry name" value="ABC_transptr_periplasmic_BD"/>
</dbReference>
<proteinExistence type="inferred from homology"/>
<dbReference type="PANTHER" id="PTHR30535">
    <property type="entry name" value="VITAMIN B12-BINDING PROTEIN"/>
    <property type="match status" value="1"/>
</dbReference>